<dbReference type="GO" id="GO:0016301">
    <property type="term" value="F:kinase activity"/>
    <property type="evidence" value="ECO:0007669"/>
    <property type="project" value="UniProtKB-KW"/>
</dbReference>
<evidence type="ECO:0000259" key="10">
    <source>
        <dbReference type="PROSITE" id="PS50146"/>
    </source>
</evidence>
<dbReference type="PANTHER" id="PTHR12358:SF54">
    <property type="entry name" value="SPHINGOSINE KINASE RELATED PROTEIN"/>
    <property type="match status" value="1"/>
</dbReference>
<dbReference type="InterPro" id="IPR017438">
    <property type="entry name" value="ATP-NAD_kinase_N"/>
</dbReference>
<dbReference type="GO" id="GO:0005524">
    <property type="term" value="F:ATP binding"/>
    <property type="evidence" value="ECO:0007669"/>
    <property type="project" value="UniProtKB-KW"/>
</dbReference>
<sequence>MRRPRLEAALVVSSTVAFAALTWFIVSGQSHELDVGSRQVLFTPRSAWGQVAEALSLLTHPLVMLAAILVATALSFKQRMRRLTVALAITASGIPLQLLLAAWIDRPRPQTHFADSVSFYLPGSFPNGHVTAVLLGSWVLVTLTRAHRRPQTWVLGRTLLAAGAVALTGLAQWSTGMARTSDLLGGVLLGTAVANLGLFIGGIETILSGWAHFGLPEERTGKRAAVVLNPTKVDDLSLLRRRVESEVLRAGWEPTLWLETTPQDAGAQAATRALEEGVDLVMVVGGDGTVRAVCTTLAGTGTAVALVPAGTGNLLARNLMVPLDTDSALRLALHGRSRPVDVVRLRAQDEQGRETEERFVVMAGMGLDAKIMEDTDDDLKKVIRSGAYAVAAVANAVPDPFKARVSLDDEPAQEQEVVMALLGNVGTITGGMTLFPQAEPDDGRVDLLLASPERVTDWARLGAQILTGRELEGFTLASARRVVIEADEPVPFEIDGDTAGQVRRLEVEVEPGTLRVIVPQ</sequence>
<dbReference type="InterPro" id="IPR036938">
    <property type="entry name" value="PAP2/HPO_sf"/>
</dbReference>
<comment type="cofactor">
    <cofactor evidence="1">
        <name>Mg(2+)</name>
        <dbReference type="ChEBI" id="CHEBI:18420"/>
    </cofactor>
</comment>
<dbReference type="InterPro" id="IPR045540">
    <property type="entry name" value="YegS/DAGK_C"/>
</dbReference>
<keyword evidence="4" id="KW-0547">Nucleotide-binding</keyword>
<evidence type="ECO:0000256" key="6">
    <source>
        <dbReference type="ARBA" id="ARBA00022840"/>
    </source>
</evidence>
<keyword evidence="6" id="KW-0067">ATP-binding</keyword>
<evidence type="ECO:0000256" key="3">
    <source>
        <dbReference type="ARBA" id="ARBA00022679"/>
    </source>
</evidence>
<evidence type="ECO:0000313" key="11">
    <source>
        <dbReference type="EMBL" id="QQM68470.1"/>
    </source>
</evidence>
<feature type="transmembrane region" description="Helical" evidence="9">
    <location>
        <begin position="124"/>
        <end position="143"/>
    </location>
</feature>
<accession>A0A7T7MBU6</accession>
<keyword evidence="9" id="KW-1133">Transmembrane helix</keyword>
<keyword evidence="8" id="KW-1208">Phospholipid metabolism</keyword>
<dbReference type="PROSITE" id="PS50146">
    <property type="entry name" value="DAGK"/>
    <property type="match status" value="1"/>
</dbReference>
<keyword evidence="5 11" id="KW-0418">Kinase</keyword>
<keyword evidence="7" id="KW-0443">Lipid metabolism</keyword>
<evidence type="ECO:0000256" key="9">
    <source>
        <dbReference type="SAM" id="Phobius"/>
    </source>
</evidence>
<evidence type="ECO:0000256" key="1">
    <source>
        <dbReference type="ARBA" id="ARBA00001946"/>
    </source>
</evidence>
<dbReference type="Pfam" id="PF00781">
    <property type="entry name" value="DAGK_cat"/>
    <property type="match status" value="1"/>
</dbReference>
<dbReference type="PANTHER" id="PTHR12358">
    <property type="entry name" value="SPHINGOSINE KINASE"/>
    <property type="match status" value="1"/>
</dbReference>
<evidence type="ECO:0000256" key="8">
    <source>
        <dbReference type="ARBA" id="ARBA00023264"/>
    </source>
</evidence>
<dbReference type="InterPro" id="IPR050187">
    <property type="entry name" value="Lipid_Phosphate_FormReg"/>
</dbReference>
<dbReference type="Pfam" id="PF19279">
    <property type="entry name" value="YegS_C"/>
    <property type="match status" value="1"/>
</dbReference>
<proteinExistence type="inferred from homology"/>
<dbReference type="SMART" id="SM00046">
    <property type="entry name" value="DAGKc"/>
    <property type="match status" value="1"/>
</dbReference>
<dbReference type="Proteomes" id="UP000595895">
    <property type="component" value="Chromosome"/>
</dbReference>
<dbReference type="Gene3D" id="3.40.50.10330">
    <property type="entry name" value="Probable inorganic polyphosphate/atp-NAD kinase, domain 1"/>
    <property type="match status" value="1"/>
</dbReference>
<comment type="similarity">
    <text evidence="2">Belongs to the diacylglycerol/lipid kinase family.</text>
</comment>
<feature type="domain" description="DAGKc" evidence="10">
    <location>
        <begin position="219"/>
        <end position="349"/>
    </location>
</feature>
<reference evidence="11 12" key="1">
    <citation type="submission" date="2020-12" db="EMBL/GenBank/DDBJ databases">
        <authorList>
            <person name="Zhou J."/>
        </authorList>
    </citation>
    <scope>NUCLEOTIDE SEQUENCE [LARGE SCALE GENOMIC DNA]</scope>
    <source>
        <strain evidence="11 12">CCUG 61299</strain>
    </source>
</reference>
<feature type="transmembrane region" description="Helical" evidence="9">
    <location>
        <begin position="155"/>
        <end position="175"/>
    </location>
</feature>
<keyword evidence="3" id="KW-0808">Transferase</keyword>
<dbReference type="GO" id="GO:0008654">
    <property type="term" value="P:phospholipid biosynthetic process"/>
    <property type="evidence" value="ECO:0007669"/>
    <property type="project" value="UniProtKB-KW"/>
</dbReference>
<keyword evidence="7" id="KW-0594">Phospholipid biosynthesis</keyword>
<feature type="transmembrane region" description="Helical" evidence="9">
    <location>
        <begin position="54"/>
        <end position="76"/>
    </location>
</feature>
<dbReference type="InterPro" id="IPR016064">
    <property type="entry name" value="NAD/diacylglycerol_kinase_sf"/>
</dbReference>
<keyword evidence="9" id="KW-0472">Membrane</keyword>
<dbReference type="AlphaFoldDB" id="A0A7T7MBU6"/>
<dbReference type="SUPFAM" id="SSF48317">
    <property type="entry name" value="Acid phosphatase/Vanadium-dependent haloperoxidase"/>
    <property type="match status" value="1"/>
</dbReference>
<evidence type="ECO:0000256" key="2">
    <source>
        <dbReference type="ARBA" id="ARBA00005983"/>
    </source>
</evidence>
<evidence type="ECO:0000256" key="4">
    <source>
        <dbReference type="ARBA" id="ARBA00022741"/>
    </source>
</evidence>
<evidence type="ECO:0000256" key="5">
    <source>
        <dbReference type="ARBA" id="ARBA00022777"/>
    </source>
</evidence>
<evidence type="ECO:0000256" key="7">
    <source>
        <dbReference type="ARBA" id="ARBA00023209"/>
    </source>
</evidence>
<dbReference type="InterPro" id="IPR001206">
    <property type="entry name" value="Diacylglycerol_kinase_cat_dom"/>
</dbReference>
<dbReference type="Gene3D" id="2.60.200.40">
    <property type="match status" value="1"/>
</dbReference>
<dbReference type="SUPFAM" id="SSF111331">
    <property type="entry name" value="NAD kinase/diacylglycerol kinase-like"/>
    <property type="match status" value="1"/>
</dbReference>
<organism evidence="11 12">
    <name type="scientific">Actinomyces weissii</name>
    <dbReference type="NCBI Taxonomy" id="675090"/>
    <lineage>
        <taxon>Bacteria</taxon>
        <taxon>Bacillati</taxon>
        <taxon>Actinomycetota</taxon>
        <taxon>Actinomycetes</taxon>
        <taxon>Actinomycetales</taxon>
        <taxon>Actinomycetaceae</taxon>
        <taxon>Actinomyces</taxon>
    </lineage>
</organism>
<evidence type="ECO:0000313" key="12">
    <source>
        <dbReference type="Proteomes" id="UP000595895"/>
    </source>
</evidence>
<protein>
    <submittedName>
        <fullName evidence="11">NAD(+)/NADH kinase</fullName>
    </submittedName>
</protein>
<feature type="transmembrane region" description="Helical" evidence="9">
    <location>
        <begin position="83"/>
        <end position="104"/>
    </location>
</feature>
<dbReference type="EMBL" id="CP066802">
    <property type="protein sequence ID" value="QQM68470.1"/>
    <property type="molecule type" value="Genomic_DNA"/>
</dbReference>
<keyword evidence="9" id="KW-0812">Transmembrane</keyword>
<name>A0A7T7MBU6_9ACTO</name>
<dbReference type="KEGG" id="awe:JG540_09395"/>
<gene>
    <name evidence="11" type="ORF">JG540_09395</name>
</gene>
<keyword evidence="7" id="KW-0444">Lipid biosynthesis</keyword>
<keyword evidence="12" id="KW-1185">Reference proteome</keyword>